<evidence type="ECO:0000259" key="1">
    <source>
        <dbReference type="Pfam" id="PF10077"/>
    </source>
</evidence>
<protein>
    <recommendedName>
        <fullName evidence="1">DUF2314 domain-containing protein</fullName>
    </recommendedName>
</protein>
<dbReference type="InterPro" id="IPR018756">
    <property type="entry name" value="DUF2314"/>
</dbReference>
<feature type="domain" description="DUF2314" evidence="1">
    <location>
        <begin position="14"/>
        <end position="147"/>
    </location>
</feature>
<dbReference type="Proteomes" id="UP000023582">
    <property type="component" value="Chromosome"/>
</dbReference>
<dbReference type="PATRIC" id="fig|487.517.peg.1487"/>
<dbReference type="EMBL" id="CP007524">
    <property type="protein sequence ID" value="AHW75783.1"/>
    <property type="molecule type" value="Genomic_DNA"/>
</dbReference>
<reference evidence="2 3" key="1">
    <citation type="journal article" date="2014" name="Genome Announc.">
        <title>Complete Genome Sequence of Neisseria meningitidis Serogroup A Strain NMA510612, Isolated from a Patient with Bacterial Meningitis in China.</title>
        <authorList>
            <person name="Zhang Y."/>
            <person name="Yang J."/>
            <person name="Xu L."/>
            <person name="Zhu Y."/>
            <person name="Liu B."/>
            <person name="Shao Z."/>
            <person name="Zhang X."/>
            <person name="Jin Q."/>
        </authorList>
    </citation>
    <scope>NUCLEOTIDE SEQUENCE [LARGE SCALE GENOMIC DNA]</scope>
    <source>
        <strain evidence="3">NMA510612</strain>
    </source>
</reference>
<name>X5F9F0_NEIME</name>
<organism evidence="2 3">
    <name type="scientific">Neisseria meningitidis</name>
    <dbReference type="NCBI Taxonomy" id="487"/>
    <lineage>
        <taxon>Bacteria</taxon>
        <taxon>Pseudomonadati</taxon>
        <taxon>Pseudomonadota</taxon>
        <taxon>Betaproteobacteria</taxon>
        <taxon>Neisseriales</taxon>
        <taxon>Neisseriaceae</taxon>
        <taxon>Neisseria</taxon>
    </lineage>
</organism>
<accession>X5F9F0</accession>
<proteinExistence type="predicted"/>
<dbReference type="KEGG" id="nmx:NMA510612_1493"/>
<dbReference type="Pfam" id="PF10077">
    <property type="entry name" value="DUF2314"/>
    <property type="match status" value="1"/>
</dbReference>
<evidence type="ECO:0000313" key="3">
    <source>
        <dbReference type="Proteomes" id="UP000023582"/>
    </source>
</evidence>
<evidence type="ECO:0000313" key="2">
    <source>
        <dbReference type="EMBL" id="AHW75783.1"/>
    </source>
</evidence>
<reference evidence="3" key="2">
    <citation type="submission" date="2014-02" db="EMBL/GenBank/DDBJ databases">
        <title>Complete Genome Sequence of Neisseria meningitides, serogroup A strain 510612.</title>
        <authorList>
            <person name="Zhang X."/>
            <person name="Zhang Y."/>
            <person name="Yang J."/>
            <person name="Zhu Y."/>
            <person name="Jin Q."/>
        </authorList>
    </citation>
    <scope>NUCLEOTIDE SEQUENCE</scope>
    <source>
        <strain evidence="3">NMA510612</strain>
    </source>
</reference>
<sequence>MMGDSVIYYVEQADEPVNRAGERARKTFKYFWRELFWERRRIIPALDFAMVKAPFFQDGEDGEICEHMWIDDIYFDGLYIYGVLNNKPGELTNVEQGESICVPVDDISDWMFVCNGIPYGGFTVQAMRGQMTEEECTEHDAAWGIDFGDPGQILLVYEEKRTSRKSGRASDVPELY</sequence>
<gene>
    <name evidence="2" type="ORF">NMA510612_1493</name>
</gene>
<dbReference type="AlphaFoldDB" id="X5F9F0"/>